<name>A0A075H1B9_9ARCH</name>
<protein>
    <submittedName>
        <fullName evidence="1">Uncharacterized protein</fullName>
    </submittedName>
</protein>
<sequence>MRTKVVGGPAVTRITKSLGAAASMRNFAPSAKSSAVLAVMVDARPAPFAQWNYPHKNHHQS</sequence>
<accession>A0A075H1B9</accession>
<reference evidence="1" key="1">
    <citation type="journal article" date="2014" name="Genome Biol. Evol.">
        <title>Pangenome evidence for extensive interdomain horizontal transfer affecting lineage core and shell genes in uncultured planktonic thaumarchaeota and euryarchaeota.</title>
        <authorList>
            <person name="Deschamps P."/>
            <person name="Zivanovic Y."/>
            <person name="Moreira D."/>
            <person name="Rodriguez-Valera F."/>
            <person name="Lopez-Garcia P."/>
        </authorList>
    </citation>
    <scope>NUCLEOTIDE SEQUENCE</scope>
</reference>
<evidence type="ECO:0000313" key="1">
    <source>
        <dbReference type="EMBL" id="AIF09879.1"/>
    </source>
</evidence>
<organism evidence="1">
    <name type="scientific">uncultured marine thaumarchaeote KM3_41_D11</name>
    <dbReference type="NCBI Taxonomy" id="1456145"/>
    <lineage>
        <taxon>Archaea</taxon>
        <taxon>Nitrososphaerota</taxon>
        <taxon>environmental samples</taxon>
    </lineage>
</organism>
<dbReference type="EMBL" id="KF900875">
    <property type="protein sequence ID" value="AIF09879.1"/>
    <property type="molecule type" value="Genomic_DNA"/>
</dbReference>
<proteinExistence type="predicted"/>
<dbReference type="AlphaFoldDB" id="A0A075H1B9"/>